<name>A0A136PKZ6_9ACTN</name>
<protein>
    <submittedName>
        <fullName evidence="1">Uncharacterized protein</fullName>
    </submittedName>
</protein>
<sequence>MVACLVLSGCGEHRPGESPARDLAAAEAEILKDDFGHRDRVRDAEYIAATEVPNHLDNSDSPIRRVLLGWSGRTVGGEQATIDVQFVVTLTDQQASSYGDHNNSAGQVKRCYRYFLELYRYTTYDEIECPSTATAPVPTASPFPDMPDDGRERLTAALRTATPDTLASRVRAAFPEKHVTVDTVTHQGALVAAVGVPAERDCIVLVRTPGGAIESPAYDRIWLEPGEMGCRTGLYVSPPR</sequence>
<evidence type="ECO:0000313" key="1">
    <source>
        <dbReference type="EMBL" id="KXK59099.1"/>
    </source>
</evidence>
<organism evidence="1 2">
    <name type="scientific">Micromonospora rosaria</name>
    <dbReference type="NCBI Taxonomy" id="47874"/>
    <lineage>
        <taxon>Bacteria</taxon>
        <taxon>Bacillati</taxon>
        <taxon>Actinomycetota</taxon>
        <taxon>Actinomycetes</taxon>
        <taxon>Micromonosporales</taxon>
        <taxon>Micromonosporaceae</taxon>
        <taxon>Micromonospora</taxon>
    </lineage>
</organism>
<comment type="caution">
    <text evidence="1">The sequence shown here is derived from an EMBL/GenBank/DDBJ whole genome shotgun (WGS) entry which is preliminary data.</text>
</comment>
<accession>A0A136PKZ6</accession>
<reference evidence="1 2" key="1">
    <citation type="submission" date="2016-01" db="EMBL/GenBank/DDBJ databases">
        <title>Whole genome sequence and analysis of Micromonospora rosaria DSM 803, which can produce antibacterial substance rosamicin.</title>
        <authorList>
            <person name="Yang H."/>
            <person name="He X."/>
            <person name="Zhu D."/>
        </authorList>
    </citation>
    <scope>NUCLEOTIDE SEQUENCE [LARGE SCALE GENOMIC DNA]</scope>
    <source>
        <strain evidence="1 2">DSM 803</strain>
    </source>
</reference>
<dbReference type="OrthoDB" id="5143448at2"/>
<evidence type="ECO:0000313" key="2">
    <source>
        <dbReference type="Proteomes" id="UP000070620"/>
    </source>
</evidence>
<gene>
    <name evidence="1" type="ORF">AWW66_26135</name>
</gene>
<dbReference type="EMBL" id="LRQV01000132">
    <property type="protein sequence ID" value="KXK59099.1"/>
    <property type="molecule type" value="Genomic_DNA"/>
</dbReference>
<dbReference type="AlphaFoldDB" id="A0A136PKZ6"/>
<dbReference type="Proteomes" id="UP000070620">
    <property type="component" value="Unassembled WGS sequence"/>
</dbReference>
<keyword evidence="2" id="KW-1185">Reference proteome</keyword>
<proteinExistence type="predicted"/>